<dbReference type="PANTHER" id="PTHR10629">
    <property type="entry name" value="CYTOSINE-SPECIFIC METHYLTRANSFERASE"/>
    <property type="match status" value="1"/>
</dbReference>
<keyword evidence="3 8" id="KW-0489">Methyltransferase</keyword>
<protein>
    <recommendedName>
        <fullName evidence="2">DNA (cytosine-5-)-methyltransferase</fullName>
        <ecNumber evidence="2">2.1.1.37</ecNumber>
    </recommendedName>
</protein>
<dbReference type="AlphaFoldDB" id="A0A1Y1ZAJ5"/>
<dbReference type="GO" id="GO:0003677">
    <property type="term" value="F:DNA binding"/>
    <property type="evidence" value="ECO:0007669"/>
    <property type="project" value="UniProtKB-KW"/>
</dbReference>
<feature type="region of interest" description="Disordered" evidence="9">
    <location>
        <begin position="877"/>
        <end position="902"/>
    </location>
</feature>
<dbReference type="EC" id="2.1.1.37" evidence="2"/>
<keyword evidence="12" id="KW-1185">Reference proteome</keyword>
<dbReference type="InterPro" id="IPR001025">
    <property type="entry name" value="BAH_dom"/>
</dbReference>
<comment type="subcellular location">
    <subcellularLocation>
        <location evidence="1">Nucleus</location>
    </subcellularLocation>
</comment>
<feature type="region of interest" description="Disordered" evidence="9">
    <location>
        <begin position="1132"/>
        <end position="1152"/>
    </location>
</feature>
<evidence type="ECO:0000256" key="9">
    <source>
        <dbReference type="SAM" id="MobiDB-lite"/>
    </source>
</evidence>
<evidence type="ECO:0000256" key="6">
    <source>
        <dbReference type="ARBA" id="ARBA00023125"/>
    </source>
</evidence>
<evidence type="ECO:0000256" key="3">
    <source>
        <dbReference type="ARBA" id="ARBA00022603"/>
    </source>
</evidence>
<dbReference type="Proteomes" id="UP000193144">
    <property type="component" value="Unassembled WGS sequence"/>
</dbReference>
<dbReference type="GO" id="GO:0044027">
    <property type="term" value="P:negative regulation of gene expression via chromosomal CpG island methylation"/>
    <property type="evidence" value="ECO:0007669"/>
    <property type="project" value="TreeGrafter"/>
</dbReference>
<sequence>MGCDSDSPVRSDHGHVQIRPRLPEFARTQAANWNPPAPVISEEDAIERCKNEFTRTQQRPGFDASEITIDLVDFEIFRSPDHRRGPNELAPLHHFDIEAKDLWFNGTLSISNVQCYIELVPIENISIEGYGDGGSPSTTVYLQTRLCQAVSNQGVWLRLGNPLPRYERFHEPFCWIANFTKHFIDYLDSRDPGTVGLGAFRTEFWLWLKRRFPSSTRLQLWARARCGSDFRQDVNNYNSFLRNQAQNLPTSEHLLSHPVWEDCSRQEATEHSLRPTIATPIVKHCFNNLYFAKCIQEVPPCKKARKAQVQRMCALGFAKEVFPHKRETSAAKAPVVGPVSPGDIVALPPDADTICNWKNTDKEWYAYVTRVEPLTGRMYVMWLYLPTHTTILDTTYPTKQELFLSDNCNCREGPIFTQEILRKISVEWNPKQLWTDKDFFVRQTYLTDDNCFVTFNDSHLTCQHCEPAKTTQGKDSVVYQPGECFYVKKPGTTLLDPIMIVSVDISTTTVTARRLLRKLDCAHLCQTQDILANELVWMDTADSHFRFPDNQIRRKCYVRYFHEQDILERRIPVPYNRRGNGDYWILTTKLTDAKGGHRLENLKRCPSVLKQGPVLHGWTLPNPLQGLSIFSGGGNLDRGLEDGGAVSFHTAIDISHQAIKTQQTNARRPDFRACRGSVDDYLRAVLEGKSGSFAHIGSVHCIAAGCPCQGFSRLQVDMRSEASLRNASHVTTFPSFVDIYRPEYAILENVVNMATIKKGCEEEKVFSQLIACLVYLGYQVQQFLCDAWNYGSAQRRSRLFICIAAPGLTPISPPIQTHAHPSTVNRLSLGNLPNGQKFGRREWHDTPFEYVTARDAVGDLPDIGTATVQTCIRVPDHRTPQTQNSADRSITERIPHTPHGSGYATALRLKQIPEALQKSGKTEYKRSFQRVDPNGLFATITTRFSPQDGRCGNIMHWSQDRMMTVQEARRAQGVPDDEVIIGSQKQQLKIIGNGVDRGPAFAFGLAHRQAWLSSQSPLKTQSSLRNTVRARSLSISPLPEQISQNISTGILGLSDRKQHPWSNATKTNPANAVVPGSESDESCLSDSDSIRSIIVVRPNSSTTAKGIKQQIDLRGHATSVYKSGSVRPRVIVRPSPPRKHRLSVSEDRPTTSMLDGEMKMLEIANGNVLSSTPPTRQKRSQDPTDTRSETSDSISRARKRTRHSGLIADGMPRNWHQVPEKAMKKGNLRREARNKKFQ</sequence>
<dbReference type="GO" id="GO:0005634">
    <property type="term" value="C:nucleus"/>
    <property type="evidence" value="ECO:0007669"/>
    <property type="project" value="UniProtKB-SubCell"/>
</dbReference>
<dbReference type="InterPro" id="IPR029063">
    <property type="entry name" value="SAM-dependent_MTases_sf"/>
</dbReference>
<dbReference type="SUPFAM" id="SSF53335">
    <property type="entry name" value="S-adenosyl-L-methionine-dependent methyltransferases"/>
    <property type="match status" value="1"/>
</dbReference>
<keyword evidence="7" id="KW-0539">Nucleus</keyword>
<dbReference type="InterPro" id="IPR057215">
    <property type="entry name" value="DUF7893"/>
</dbReference>
<reference evidence="11 12" key="1">
    <citation type="submission" date="2016-07" db="EMBL/GenBank/DDBJ databases">
        <title>Pervasive Adenine N6-methylation of Active Genes in Fungi.</title>
        <authorList>
            <consortium name="DOE Joint Genome Institute"/>
            <person name="Mondo S.J."/>
            <person name="Dannebaum R.O."/>
            <person name="Kuo R.C."/>
            <person name="Labutti K."/>
            <person name="Haridas S."/>
            <person name="Kuo A."/>
            <person name="Salamov A."/>
            <person name="Ahrendt S.R."/>
            <person name="Lipzen A."/>
            <person name="Sullivan W."/>
            <person name="Andreopoulos W.B."/>
            <person name="Clum A."/>
            <person name="Lindquist E."/>
            <person name="Daum C."/>
            <person name="Ramamoorthy G.K."/>
            <person name="Gryganskyi A."/>
            <person name="Culley D."/>
            <person name="Magnuson J.K."/>
            <person name="James T.Y."/>
            <person name="O'Malley M.A."/>
            <person name="Stajich J.E."/>
            <person name="Spatafora J.W."/>
            <person name="Visel A."/>
            <person name="Grigoriev I.V."/>
        </authorList>
    </citation>
    <scope>NUCLEOTIDE SEQUENCE [LARGE SCALE GENOMIC DNA]</scope>
    <source>
        <strain evidence="11 12">CBS 115471</strain>
    </source>
</reference>
<dbReference type="GO" id="GO:0003682">
    <property type="term" value="F:chromatin binding"/>
    <property type="evidence" value="ECO:0007669"/>
    <property type="project" value="InterPro"/>
</dbReference>
<evidence type="ECO:0000256" key="1">
    <source>
        <dbReference type="ARBA" id="ARBA00004123"/>
    </source>
</evidence>
<keyword evidence="5 8" id="KW-0949">S-adenosyl-L-methionine</keyword>
<dbReference type="OrthoDB" id="5376140at2759"/>
<dbReference type="PROSITE" id="PS51038">
    <property type="entry name" value="BAH"/>
    <property type="match status" value="1"/>
</dbReference>
<evidence type="ECO:0000256" key="2">
    <source>
        <dbReference type="ARBA" id="ARBA00011975"/>
    </source>
</evidence>
<organism evidence="11 12">
    <name type="scientific">Clohesyomyces aquaticus</name>
    <dbReference type="NCBI Taxonomy" id="1231657"/>
    <lineage>
        <taxon>Eukaryota</taxon>
        <taxon>Fungi</taxon>
        <taxon>Dikarya</taxon>
        <taxon>Ascomycota</taxon>
        <taxon>Pezizomycotina</taxon>
        <taxon>Dothideomycetes</taxon>
        <taxon>Pleosporomycetidae</taxon>
        <taxon>Pleosporales</taxon>
        <taxon>Lindgomycetaceae</taxon>
        <taxon>Clohesyomyces</taxon>
    </lineage>
</organism>
<feature type="region of interest" description="Disordered" evidence="9">
    <location>
        <begin position="1165"/>
        <end position="1238"/>
    </location>
</feature>
<keyword evidence="6" id="KW-0238">DNA-binding</keyword>
<dbReference type="InterPro" id="IPR050390">
    <property type="entry name" value="C5-Methyltransferase"/>
</dbReference>
<dbReference type="Gene3D" id="3.40.50.150">
    <property type="entry name" value="Vaccinia Virus protein VP39"/>
    <property type="match status" value="1"/>
</dbReference>
<evidence type="ECO:0000313" key="12">
    <source>
        <dbReference type="Proteomes" id="UP000193144"/>
    </source>
</evidence>
<accession>A0A1Y1ZAJ5</accession>
<proteinExistence type="inferred from homology"/>
<feature type="compositionally biased region" description="Basic and acidic residues" evidence="9">
    <location>
        <begin position="1179"/>
        <end position="1190"/>
    </location>
</feature>
<feature type="active site" evidence="8">
    <location>
        <position position="708"/>
    </location>
</feature>
<dbReference type="PRINTS" id="PR00105">
    <property type="entry name" value="C5METTRFRASE"/>
</dbReference>
<gene>
    <name evidence="11" type="ORF">BCR34DRAFT_631791</name>
</gene>
<dbReference type="InterPro" id="IPR001525">
    <property type="entry name" value="C5_MeTfrase"/>
</dbReference>
<evidence type="ECO:0000259" key="10">
    <source>
        <dbReference type="PROSITE" id="PS51038"/>
    </source>
</evidence>
<dbReference type="Pfam" id="PF00145">
    <property type="entry name" value="DNA_methylase"/>
    <property type="match status" value="1"/>
</dbReference>
<feature type="domain" description="BAH" evidence="10">
    <location>
        <begin position="337"/>
        <end position="456"/>
    </location>
</feature>
<dbReference type="InterPro" id="IPR043151">
    <property type="entry name" value="BAH_sf"/>
</dbReference>
<evidence type="ECO:0000256" key="5">
    <source>
        <dbReference type="ARBA" id="ARBA00022691"/>
    </source>
</evidence>
<comment type="caution">
    <text evidence="11">The sequence shown here is derived from an EMBL/GenBank/DDBJ whole genome shotgun (WGS) entry which is preliminary data.</text>
</comment>
<dbReference type="GO" id="GO:0032259">
    <property type="term" value="P:methylation"/>
    <property type="evidence" value="ECO:0007669"/>
    <property type="project" value="UniProtKB-KW"/>
</dbReference>
<feature type="compositionally biased region" description="Basic and acidic residues" evidence="9">
    <location>
        <begin position="1218"/>
        <end position="1231"/>
    </location>
</feature>
<name>A0A1Y1ZAJ5_9PLEO</name>
<evidence type="ECO:0000256" key="8">
    <source>
        <dbReference type="PROSITE-ProRule" id="PRU01016"/>
    </source>
</evidence>
<dbReference type="GO" id="GO:0003886">
    <property type="term" value="F:DNA (cytosine-5-)-methyltransferase activity"/>
    <property type="evidence" value="ECO:0007669"/>
    <property type="project" value="UniProtKB-EC"/>
</dbReference>
<dbReference type="EMBL" id="MCFA01000110">
    <property type="protein sequence ID" value="ORY07279.1"/>
    <property type="molecule type" value="Genomic_DNA"/>
</dbReference>
<evidence type="ECO:0000256" key="4">
    <source>
        <dbReference type="ARBA" id="ARBA00022679"/>
    </source>
</evidence>
<comment type="similarity">
    <text evidence="8">Belongs to the class I-like SAM-binding methyltransferase superfamily. C5-methyltransferase family.</text>
</comment>
<keyword evidence="4 8" id="KW-0808">Transferase</keyword>
<evidence type="ECO:0000256" key="7">
    <source>
        <dbReference type="ARBA" id="ARBA00023242"/>
    </source>
</evidence>
<dbReference type="PROSITE" id="PS51679">
    <property type="entry name" value="SAM_MT_C5"/>
    <property type="match status" value="1"/>
</dbReference>
<dbReference type="Pfam" id="PF25423">
    <property type="entry name" value="DUF7893"/>
    <property type="match status" value="1"/>
</dbReference>
<dbReference type="Gene3D" id="2.30.30.490">
    <property type="match status" value="1"/>
</dbReference>
<dbReference type="PANTHER" id="PTHR10629:SF54">
    <property type="entry name" value="DNA METHYLTRANSFERASE DIM-2"/>
    <property type="match status" value="1"/>
</dbReference>
<evidence type="ECO:0000313" key="11">
    <source>
        <dbReference type="EMBL" id="ORY07279.1"/>
    </source>
</evidence>
<dbReference type="Gene3D" id="3.90.120.10">
    <property type="entry name" value="DNA Methylase, subunit A, domain 2"/>
    <property type="match status" value="1"/>
</dbReference>
<dbReference type="STRING" id="1231657.A0A1Y1ZAJ5"/>